<dbReference type="Proteomes" id="UP001153269">
    <property type="component" value="Unassembled WGS sequence"/>
</dbReference>
<accession>A0A9N7YZP6</accession>
<dbReference type="AlphaFoldDB" id="A0A9N7YZP6"/>
<protein>
    <submittedName>
        <fullName evidence="2">Uncharacterized protein</fullName>
    </submittedName>
</protein>
<evidence type="ECO:0000256" key="1">
    <source>
        <dbReference type="SAM" id="MobiDB-lite"/>
    </source>
</evidence>
<organism evidence="2 3">
    <name type="scientific">Pleuronectes platessa</name>
    <name type="common">European plaice</name>
    <dbReference type="NCBI Taxonomy" id="8262"/>
    <lineage>
        <taxon>Eukaryota</taxon>
        <taxon>Metazoa</taxon>
        <taxon>Chordata</taxon>
        <taxon>Craniata</taxon>
        <taxon>Vertebrata</taxon>
        <taxon>Euteleostomi</taxon>
        <taxon>Actinopterygii</taxon>
        <taxon>Neopterygii</taxon>
        <taxon>Teleostei</taxon>
        <taxon>Neoteleostei</taxon>
        <taxon>Acanthomorphata</taxon>
        <taxon>Carangaria</taxon>
        <taxon>Pleuronectiformes</taxon>
        <taxon>Pleuronectoidei</taxon>
        <taxon>Pleuronectidae</taxon>
        <taxon>Pleuronectes</taxon>
    </lineage>
</organism>
<dbReference type="EMBL" id="CADEAL010003323">
    <property type="protein sequence ID" value="CAB1444195.1"/>
    <property type="molecule type" value="Genomic_DNA"/>
</dbReference>
<evidence type="ECO:0000313" key="3">
    <source>
        <dbReference type="Proteomes" id="UP001153269"/>
    </source>
</evidence>
<evidence type="ECO:0000313" key="2">
    <source>
        <dbReference type="EMBL" id="CAB1444195.1"/>
    </source>
</evidence>
<name>A0A9N7YZP6_PLEPL</name>
<gene>
    <name evidence="2" type="ORF">PLEPLA_LOCUS31911</name>
</gene>
<proteinExistence type="predicted"/>
<feature type="region of interest" description="Disordered" evidence="1">
    <location>
        <begin position="63"/>
        <end position="121"/>
    </location>
</feature>
<reference evidence="2" key="1">
    <citation type="submission" date="2020-03" db="EMBL/GenBank/DDBJ databases">
        <authorList>
            <person name="Weist P."/>
        </authorList>
    </citation>
    <scope>NUCLEOTIDE SEQUENCE</scope>
</reference>
<sequence length="121" mass="13902">MWYRLNRFKPHRHQCVFPGDSRRTVEWVRGGNFEVEVPPLPKPVTAFYHKWLQLPCPTPLIIPSPTPPLPSGSSRYHRQPRFARATRFDSPPCGRGPRDRLQPATGPLPRAPLSPSAYFHL</sequence>
<comment type="caution">
    <text evidence="2">The sequence shown here is derived from an EMBL/GenBank/DDBJ whole genome shotgun (WGS) entry which is preliminary data.</text>
</comment>
<keyword evidence="3" id="KW-1185">Reference proteome</keyword>